<feature type="transmembrane region" description="Helical" evidence="1">
    <location>
        <begin position="6"/>
        <end position="27"/>
    </location>
</feature>
<keyword evidence="1" id="KW-0472">Membrane</keyword>
<feature type="transmembrane region" description="Helical" evidence="1">
    <location>
        <begin position="82"/>
        <end position="105"/>
    </location>
</feature>
<name>A0A4R7S089_9BACT</name>
<evidence type="ECO:0008006" key="4">
    <source>
        <dbReference type="Google" id="ProtNLM"/>
    </source>
</evidence>
<proteinExistence type="predicted"/>
<protein>
    <recommendedName>
        <fullName evidence="4">DUF1772 domain-containing protein</fullName>
    </recommendedName>
</protein>
<dbReference type="EMBL" id="SOCA01000004">
    <property type="protein sequence ID" value="TDU70788.1"/>
    <property type="molecule type" value="Genomic_DNA"/>
</dbReference>
<dbReference type="AlphaFoldDB" id="A0A4R7S089"/>
<keyword evidence="3" id="KW-1185">Reference proteome</keyword>
<gene>
    <name evidence="2" type="ORF">EI77_02837</name>
</gene>
<comment type="caution">
    <text evidence="2">The sequence shown here is derived from an EMBL/GenBank/DDBJ whole genome shotgun (WGS) entry which is preliminary data.</text>
</comment>
<keyword evidence="1" id="KW-1133">Transmembrane helix</keyword>
<accession>A0A4R7S089</accession>
<sequence>MRYFGLRMPLIFFFHAMITWALVGMIWHVQRVQYPRFFQVGEDAFGRYHMDHCFRISFMVVPLILLEVATAGWLIWAGQRGTLFLSSLVLIALAWICTFALQVPLHNRLTEGGKSDEMITRLISTNWLRTVAWTMRGVMVGWMCFGGVG</sequence>
<feature type="transmembrane region" description="Helical" evidence="1">
    <location>
        <begin position="56"/>
        <end position="76"/>
    </location>
</feature>
<reference evidence="2 3" key="1">
    <citation type="submission" date="2019-03" db="EMBL/GenBank/DDBJ databases">
        <title>Genomic Encyclopedia of Archaeal and Bacterial Type Strains, Phase II (KMG-II): from individual species to whole genera.</title>
        <authorList>
            <person name="Goeker M."/>
        </authorList>
    </citation>
    <scope>NUCLEOTIDE SEQUENCE [LARGE SCALE GENOMIC DNA]</scope>
    <source>
        <strain evidence="2 3">ATCC 25309</strain>
    </source>
</reference>
<dbReference type="Proteomes" id="UP000295662">
    <property type="component" value="Unassembled WGS sequence"/>
</dbReference>
<evidence type="ECO:0000256" key="1">
    <source>
        <dbReference type="SAM" id="Phobius"/>
    </source>
</evidence>
<evidence type="ECO:0000313" key="2">
    <source>
        <dbReference type="EMBL" id="TDU70788.1"/>
    </source>
</evidence>
<keyword evidence="1" id="KW-0812">Transmembrane</keyword>
<organism evidence="2 3">
    <name type="scientific">Prosthecobacter fusiformis</name>
    <dbReference type="NCBI Taxonomy" id="48464"/>
    <lineage>
        <taxon>Bacteria</taxon>
        <taxon>Pseudomonadati</taxon>
        <taxon>Verrucomicrobiota</taxon>
        <taxon>Verrucomicrobiia</taxon>
        <taxon>Verrucomicrobiales</taxon>
        <taxon>Verrucomicrobiaceae</taxon>
        <taxon>Prosthecobacter</taxon>
    </lineage>
</organism>
<evidence type="ECO:0000313" key="3">
    <source>
        <dbReference type="Proteomes" id="UP000295662"/>
    </source>
</evidence>